<name>A0A367ZNV0_9BACT</name>
<dbReference type="Proteomes" id="UP000252355">
    <property type="component" value="Unassembled WGS sequence"/>
</dbReference>
<dbReference type="PANTHER" id="PTHR14119:SF3">
    <property type="entry name" value="ISOCHORISMATASE DOMAIN-CONTAINING PROTEIN 2"/>
    <property type="match status" value="1"/>
</dbReference>
<evidence type="ECO:0000259" key="1">
    <source>
        <dbReference type="Pfam" id="PF00857"/>
    </source>
</evidence>
<reference evidence="2 3" key="1">
    <citation type="submission" date="2018-05" db="EMBL/GenBank/DDBJ databases">
        <title>A metagenomic window into the 2 km-deep terrestrial subsurface aquifer revealed taxonomically and functionally diverse microbial community comprising novel uncultured bacterial lineages.</title>
        <authorList>
            <person name="Kadnikov V.V."/>
            <person name="Mardanov A.V."/>
            <person name="Beletsky A.V."/>
            <person name="Banks D."/>
            <person name="Pimenov N.V."/>
            <person name="Frank Y.A."/>
            <person name="Karnachuk O.V."/>
            <person name="Ravin N.V."/>
        </authorList>
    </citation>
    <scope>NUCLEOTIDE SEQUENCE [LARGE SCALE GENOMIC DNA]</scope>
    <source>
        <strain evidence="2">BY5</strain>
    </source>
</reference>
<organism evidence="2 3">
    <name type="scientific">Candidatus Ozemobacter sibiricus</name>
    <dbReference type="NCBI Taxonomy" id="2268124"/>
    <lineage>
        <taxon>Bacteria</taxon>
        <taxon>Candidatus Ozemobacteria</taxon>
        <taxon>Candidatus Ozemobacterales</taxon>
        <taxon>Candidatus Ozemobacteraceae</taxon>
        <taxon>Candidatus Ozemobacter</taxon>
    </lineage>
</organism>
<protein>
    <submittedName>
        <fullName evidence="2">Isochorismatase</fullName>
    </submittedName>
</protein>
<dbReference type="InterPro" id="IPR050993">
    <property type="entry name" value="Isochorismatase_domain"/>
</dbReference>
<dbReference type="Gene3D" id="3.40.50.850">
    <property type="entry name" value="Isochorismatase-like"/>
    <property type="match status" value="1"/>
</dbReference>
<dbReference type="SUPFAM" id="SSF52499">
    <property type="entry name" value="Isochorismatase-like hydrolases"/>
    <property type="match status" value="1"/>
</dbReference>
<dbReference type="PANTHER" id="PTHR14119">
    <property type="entry name" value="HYDROLASE"/>
    <property type="match status" value="1"/>
</dbReference>
<dbReference type="Pfam" id="PF00857">
    <property type="entry name" value="Isochorismatase"/>
    <property type="match status" value="1"/>
</dbReference>
<gene>
    <name evidence="2" type="ORF">OZSIB_4192</name>
</gene>
<proteinExistence type="predicted"/>
<dbReference type="AlphaFoldDB" id="A0A367ZNV0"/>
<evidence type="ECO:0000313" key="3">
    <source>
        <dbReference type="Proteomes" id="UP000252355"/>
    </source>
</evidence>
<dbReference type="InterPro" id="IPR000868">
    <property type="entry name" value="Isochorismatase-like_dom"/>
</dbReference>
<dbReference type="InterPro" id="IPR036380">
    <property type="entry name" value="Isochorismatase-like_sf"/>
</dbReference>
<sequence length="188" mass="21327">MRHPDILTREGTVLLICDVQKRCIKPIYRKEPMINNIKTLVSFAGLTGLPILLTELAPQTFGSTIEEIKGLVPRLEPIKRSRYSCFGNEDLTLRLEAMNTNTLVVAGMETHISVCQTVLDALTRGYRVHVVLDATSSRRKVDWRVALEKMRRAGAIITTMEMVMNEIIERVDVPQYEKFQELVGTIGR</sequence>
<dbReference type="EMBL" id="QOQW01000011">
    <property type="protein sequence ID" value="RCK79720.1"/>
    <property type="molecule type" value="Genomic_DNA"/>
</dbReference>
<feature type="domain" description="Isochorismatase-like" evidence="1">
    <location>
        <begin position="12"/>
        <end position="161"/>
    </location>
</feature>
<comment type="caution">
    <text evidence="2">The sequence shown here is derived from an EMBL/GenBank/DDBJ whole genome shotgun (WGS) entry which is preliminary data.</text>
</comment>
<accession>A0A367ZNV0</accession>
<evidence type="ECO:0000313" key="2">
    <source>
        <dbReference type="EMBL" id="RCK79720.1"/>
    </source>
</evidence>